<protein>
    <recommendedName>
        <fullName evidence="2">UPF0178 protein QTN89_15255</fullName>
    </recommendedName>
</protein>
<keyword evidence="4" id="KW-1185">Reference proteome</keyword>
<dbReference type="EMBL" id="JASZZN010000010">
    <property type="protein sequence ID" value="MDM4016802.1"/>
    <property type="molecule type" value="Genomic_DNA"/>
</dbReference>
<name>A0ABT7PJW9_9BACT</name>
<evidence type="ECO:0000256" key="2">
    <source>
        <dbReference type="HAMAP-Rule" id="MF_00489"/>
    </source>
</evidence>
<dbReference type="NCBIfam" id="NF001095">
    <property type="entry name" value="PRK00124.1"/>
    <property type="match status" value="1"/>
</dbReference>
<evidence type="ECO:0000313" key="4">
    <source>
        <dbReference type="Proteomes" id="UP001239462"/>
    </source>
</evidence>
<dbReference type="CDD" id="cd18720">
    <property type="entry name" value="PIN_YqxD-like"/>
    <property type="match status" value="1"/>
</dbReference>
<sequence>MTDCNSHDGDDSAHSSALTIWIDADACPVAIKELVYRTAQRRELKVVVVANQSIPIPKSEWIRRMTVRDGADMADHAIVASLTTGDIVIADDVPLAARAIEKGGLVITSRGDLYDERNIHNRLATRDLLEQLRLSGVETSGPKPFSKKDSQAFANQLDRILTKALKQRSSAGE</sequence>
<proteinExistence type="inferred from homology"/>
<reference evidence="3 4" key="1">
    <citation type="submission" date="2023-06" db="EMBL/GenBank/DDBJ databases">
        <title>Roseiconus lacunae JC819 isolated from Gulf of Mannar region, Tamil Nadu.</title>
        <authorList>
            <person name="Pk S."/>
            <person name="Ch S."/>
            <person name="Ch V.R."/>
        </authorList>
    </citation>
    <scope>NUCLEOTIDE SEQUENCE [LARGE SCALE GENOMIC DNA]</scope>
    <source>
        <strain evidence="3 4">JC819</strain>
    </source>
</reference>
<dbReference type="InterPro" id="IPR003791">
    <property type="entry name" value="UPF0178"/>
</dbReference>
<comment type="similarity">
    <text evidence="1 2">Belongs to the UPF0178 family.</text>
</comment>
<gene>
    <name evidence="3" type="ORF">QTN89_15255</name>
</gene>
<dbReference type="Pfam" id="PF02639">
    <property type="entry name" value="DUF188"/>
    <property type="match status" value="1"/>
</dbReference>
<evidence type="ECO:0000313" key="3">
    <source>
        <dbReference type="EMBL" id="MDM4016802.1"/>
    </source>
</evidence>
<dbReference type="HAMAP" id="MF_00489">
    <property type="entry name" value="UPF0178"/>
    <property type="match status" value="1"/>
</dbReference>
<dbReference type="Proteomes" id="UP001239462">
    <property type="component" value="Unassembled WGS sequence"/>
</dbReference>
<comment type="caution">
    <text evidence="3">The sequence shown here is derived from an EMBL/GenBank/DDBJ whole genome shotgun (WGS) entry which is preliminary data.</text>
</comment>
<dbReference type="RefSeq" id="WP_200836692.1">
    <property type="nucleotide sequence ID" value="NZ_JASZZN010000010.1"/>
</dbReference>
<dbReference type="PANTHER" id="PTHR35146">
    <property type="entry name" value="UPF0178 PROTEIN YAII"/>
    <property type="match status" value="1"/>
</dbReference>
<dbReference type="PANTHER" id="PTHR35146:SF1">
    <property type="entry name" value="UPF0178 PROTEIN YAII"/>
    <property type="match status" value="1"/>
</dbReference>
<accession>A0ABT7PJW9</accession>
<organism evidence="3 4">
    <name type="scientific">Roseiconus lacunae</name>
    <dbReference type="NCBI Taxonomy" id="2605694"/>
    <lineage>
        <taxon>Bacteria</taxon>
        <taxon>Pseudomonadati</taxon>
        <taxon>Planctomycetota</taxon>
        <taxon>Planctomycetia</taxon>
        <taxon>Pirellulales</taxon>
        <taxon>Pirellulaceae</taxon>
        <taxon>Roseiconus</taxon>
    </lineage>
</organism>
<evidence type="ECO:0000256" key="1">
    <source>
        <dbReference type="ARBA" id="ARBA00008522"/>
    </source>
</evidence>